<comment type="similarity">
    <text evidence="1">Belongs to the arginase family.</text>
</comment>
<protein>
    <submittedName>
        <fullName evidence="2">Arginase</fullName>
    </submittedName>
</protein>
<proteinExistence type="inferred from homology"/>
<dbReference type="AlphaFoldDB" id="A0A7R7EHM5"/>
<sequence>MIENEIVVMNFSGVYESEEFYKHIDTKWIDCRNIRGTYGYSDVEAIMKLKTVITPYSPEGIHFIDSGNYHYVSKLWTDKITYPFSLIVFDHHPDMQPSLFENLMSCGCWVKSALDTNPYLKKVILMGVDDGLLDIVDDKYKDRVIVHSEKDLENEEAWVEISEGHLNEPIYISIDKDVLNEEAAVTDWNQGNLTLDELELLLDIIMEKENVIGVDICGECPNTLRKAINFQSRRINDRTNAELMQILFDLFNRKKKRMLMEC</sequence>
<dbReference type="SUPFAM" id="SSF52768">
    <property type="entry name" value="Arginase/deacetylase"/>
    <property type="match status" value="1"/>
</dbReference>
<dbReference type="PANTHER" id="PTHR11358:SF41">
    <property type="entry name" value="ARGINASE"/>
    <property type="match status" value="1"/>
</dbReference>
<evidence type="ECO:0000313" key="3">
    <source>
        <dbReference type="Proteomes" id="UP000595897"/>
    </source>
</evidence>
<dbReference type="InterPro" id="IPR006035">
    <property type="entry name" value="Ureohydrolase"/>
</dbReference>
<keyword evidence="3" id="KW-1185">Reference proteome</keyword>
<reference evidence="2" key="1">
    <citation type="submission" date="2020-11" db="EMBL/GenBank/DDBJ databases">
        <title>Draft genome sequencing of a Lachnospiraceae strain isolated from anoxic soil subjected to BSD treatment.</title>
        <authorList>
            <person name="Uek A."/>
            <person name="Tonouchi A."/>
        </authorList>
    </citation>
    <scope>NUCLEOTIDE SEQUENCE [LARGE SCALE GENOMIC DNA]</scope>
    <source>
        <strain evidence="2">TB5</strain>
    </source>
</reference>
<dbReference type="GO" id="GO:0033389">
    <property type="term" value="P:putrescine biosynthetic process from arginine, via agmatine"/>
    <property type="evidence" value="ECO:0007669"/>
    <property type="project" value="TreeGrafter"/>
</dbReference>
<evidence type="ECO:0000256" key="1">
    <source>
        <dbReference type="PROSITE-ProRule" id="PRU00742"/>
    </source>
</evidence>
<dbReference type="PROSITE" id="PS51409">
    <property type="entry name" value="ARGINASE_2"/>
    <property type="match status" value="1"/>
</dbReference>
<dbReference type="InterPro" id="IPR023696">
    <property type="entry name" value="Ureohydrolase_dom_sf"/>
</dbReference>
<dbReference type="Proteomes" id="UP000595897">
    <property type="component" value="Chromosome"/>
</dbReference>
<dbReference type="GO" id="GO:0008783">
    <property type="term" value="F:agmatinase activity"/>
    <property type="evidence" value="ECO:0007669"/>
    <property type="project" value="TreeGrafter"/>
</dbReference>
<dbReference type="EMBL" id="AP024169">
    <property type="protein sequence ID" value="BCN29395.1"/>
    <property type="molecule type" value="Genomic_DNA"/>
</dbReference>
<organism evidence="2 3">
    <name type="scientific">Anaeromicropila herbilytica</name>
    <dbReference type="NCBI Taxonomy" id="2785025"/>
    <lineage>
        <taxon>Bacteria</taxon>
        <taxon>Bacillati</taxon>
        <taxon>Bacillota</taxon>
        <taxon>Clostridia</taxon>
        <taxon>Lachnospirales</taxon>
        <taxon>Lachnospiraceae</taxon>
        <taxon>Anaeromicropila</taxon>
    </lineage>
</organism>
<name>A0A7R7EHM5_9FIRM</name>
<dbReference type="KEGG" id="ahb:bsdtb5_06900"/>
<dbReference type="RefSeq" id="WP_271714675.1">
    <property type="nucleotide sequence ID" value="NZ_AP024169.1"/>
</dbReference>
<dbReference type="PANTHER" id="PTHR11358">
    <property type="entry name" value="ARGINASE/AGMATINASE"/>
    <property type="match status" value="1"/>
</dbReference>
<dbReference type="GO" id="GO:0046872">
    <property type="term" value="F:metal ion binding"/>
    <property type="evidence" value="ECO:0007669"/>
    <property type="project" value="InterPro"/>
</dbReference>
<gene>
    <name evidence="2" type="ORF">bsdtb5_06900</name>
</gene>
<evidence type="ECO:0000313" key="2">
    <source>
        <dbReference type="EMBL" id="BCN29395.1"/>
    </source>
</evidence>
<dbReference type="Pfam" id="PF00491">
    <property type="entry name" value="Arginase"/>
    <property type="match status" value="1"/>
</dbReference>
<accession>A0A7R7EHM5</accession>
<dbReference type="Gene3D" id="3.40.800.10">
    <property type="entry name" value="Ureohydrolase domain"/>
    <property type="match status" value="1"/>
</dbReference>